<proteinExistence type="predicted"/>
<evidence type="ECO:0000256" key="5">
    <source>
        <dbReference type="SAM" id="Phobius"/>
    </source>
</evidence>
<dbReference type="PANTHER" id="PTHR10783:SF46">
    <property type="entry name" value="PROTEIN ERD1 HOMOLOG 2"/>
    <property type="match status" value="1"/>
</dbReference>
<evidence type="ECO:0000313" key="7">
    <source>
        <dbReference type="EMBL" id="TKA39568.1"/>
    </source>
</evidence>
<organism evidence="7 8">
    <name type="scientific">Friedmanniomyces endolithicus</name>
    <dbReference type="NCBI Taxonomy" id="329885"/>
    <lineage>
        <taxon>Eukaryota</taxon>
        <taxon>Fungi</taxon>
        <taxon>Dikarya</taxon>
        <taxon>Ascomycota</taxon>
        <taxon>Pezizomycotina</taxon>
        <taxon>Dothideomycetes</taxon>
        <taxon>Dothideomycetidae</taxon>
        <taxon>Mycosphaerellales</taxon>
        <taxon>Teratosphaeriaceae</taxon>
        <taxon>Friedmanniomyces</taxon>
    </lineage>
</organism>
<keyword evidence="2 5" id="KW-0812">Transmembrane</keyword>
<dbReference type="InterPro" id="IPR004342">
    <property type="entry name" value="EXS_C"/>
</dbReference>
<feature type="transmembrane region" description="Helical" evidence="5">
    <location>
        <begin position="196"/>
        <end position="213"/>
    </location>
</feature>
<dbReference type="AlphaFoldDB" id="A0A4U0UU78"/>
<feature type="transmembrane region" description="Helical" evidence="5">
    <location>
        <begin position="67"/>
        <end position="89"/>
    </location>
</feature>
<evidence type="ECO:0000256" key="3">
    <source>
        <dbReference type="ARBA" id="ARBA00022989"/>
    </source>
</evidence>
<evidence type="ECO:0000313" key="8">
    <source>
        <dbReference type="Proteomes" id="UP000310066"/>
    </source>
</evidence>
<evidence type="ECO:0000256" key="4">
    <source>
        <dbReference type="ARBA" id="ARBA00023136"/>
    </source>
</evidence>
<feature type="transmembrane region" description="Helical" evidence="5">
    <location>
        <begin position="305"/>
        <end position="323"/>
    </location>
</feature>
<dbReference type="EMBL" id="NAJP01000038">
    <property type="protein sequence ID" value="TKA39568.1"/>
    <property type="molecule type" value="Genomic_DNA"/>
</dbReference>
<dbReference type="PROSITE" id="PS51380">
    <property type="entry name" value="EXS"/>
    <property type="match status" value="1"/>
</dbReference>
<name>A0A4U0UU78_9PEZI</name>
<dbReference type="Pfam" id="PF03124">
    <property type="entry name" value="EXS"/>
    <property type="match status" value="1"/>
</dbReference>
<dbReference type="Proteomes" id="UP000310066">
    <property type="component" value="Unassembled WGS sequence"/>
</dbReference>
<gene>
    <name evidence="7" type="ORF">B0A54_10124</name>
</gene>
<dbReference type="GO" id="GO:0016020">
    <property type="term" value="C:membrane"/>
    <property type="evidence" value="ECO:0007669"/>
    <property type="project" value="UniProtKB-SubCell"/>
</dbReference>
<feature type="transmembrane region" description="Helical" evidence="5">
    <location>
        <begin position="225"/>
        <end position="243"/>
    </location>
</feature>
<dbReference type="STRING" id="329885.A0A4U0UU78"/>
<dbReference type="GO" id="GO:0005737">
    <property type="term" value="C:cytoplasm"/>
    <property type="evidence" value="ECO:0007669"/>
    <property type="project" value="TreeGrafter"/>
</dbReference>
<dbReference type="OrthoDB" id="2159384at2759"/>
<keyword evidence="3 5" id="KW-1133">Transmembrane helix</keyword>
<evidence type="ECO:0000256" key="1">
    <source>
        <dbReference type="ARBA" id="ARBA00004141"/>
    </source>
</evidence>
<feature type="domain" description="EXS" evidence="6">
    <location>
        <begin position="192"/>
        <end position="383"/>
    </location>
</feature>
<reference evidence="7 8" key="1">
    <citation type="submission" date="2017-03" db="EMBL/GenBank/DDBJ databases">
        <title>Genomes of endolithic fungi from Antarctica.</title>
        <authorList>
            <person name="Coleine C."/>
            <person name="Masonjones S."/>
            <person name="Stajich J.E."/>
        </authorList>
    </citation>
    <scope>NUCLEOTIDE SEQUENCE [LARGE SCALE GENOMIC DNA]</scope>
    <source>
        <strain evidence="7 8">CCFEE 5311</strain>
    </source>
</reference>
<comment type="subcellular location">
    <subcellularLocation>
        <location evidence="1">Membrane</location>
        <topology evidence="1">Multi-pass membrane protein</topology>
    </subcellularLocation>
</comment>
<feature type="transmembrane region" description="Helical" evidence="5">
    <location>
        <begin position="166"/>
        <end position="184"/>
    </location>
</feature>
<feature type="transmembrane region" description="Helical" evidence="5">
    <location>
        <begin position="20"/>
        <end position="36"/>
    </location>
</feature>
<sequence>MADLDAGVGELDALSRILPLPYRLATVLVLGIWLWGVDLQVLHDHGIDTPSLIRYPARAGPPPHLSVYRFATALSTPILASLGTYWLITHGCQKELVAATNVLPNLTLLLVVALAFFIPQRWLYPRQLWPAAGRTRLLNTLRRISIGGLARTEDGKFGDVLLADALTSYARIFSDIYIAVYMMLTRRSTTGPLDRSSIWTVPIILAFPFLIRFRQCIADNQPFNALKYATAFPAIAFSVMLRLQRGTPAEGKTAVIWFVALLANALYSFWWDVTKDWGLTLLTTKRVSPEYPYGLRRTLIFGNPAYYYGIIFVDFLLRLALALKLSPHLEHFYEVEGGIFLLEVLEVCRRFLWVFFRVETEWVRTRHSSDVVLGDIGPKLDDD</sequence>
<comment type="caution">
    <text evidence="7">The sequence shown here is derived from an EMBL/GenBank/DDBJ whole genome shotgun (WGS) entry which is preliminary data.</text>
</comment>
<feature type="transmembrane region" description="Helical" evidence="5">
    <location>
        <begin position="96"/>
        <end position="118"/>
    </location>
</feature>
<dbReference type="PANTHER" id="PTHR10783">
    <property type="entry name" value="XENOTROPIC AND POLYTROPIC RETROVIRUS RECEPTOR 1-RELATED"/>
    <property type="match status" value="1"/>
</dbReference>
<keyword evidence="4 5" id="KW-0472">Membrane</keyword>
<evidence type="ECO:0000256" key="2">
    <source>
        <dbReference type="ARBA" id="ARBA00022692"/>
    </source>
</evidence>
<feature type="transmembrane region" description="Helical" evidence="5">
    <location>
        <begin position="255"/>
        <end position="271"/>
    </location>
</feature>
<accession>A0A4U0UU78</accession>
<evidence type="ECO:0000259" key="6">
    <source>
        <dbReference type="PROSITE" id="PS51380"/>
    </source>
</evidence>
<protein>
    <recommendedName>
        <fullName evidence="6">EXS domain-containing protein</fullName>
    </recommendedName>
</protein>